<dbReference type="Pfam" id="PF07729">
    <property type="entry name" value="FCD"/>
    <property type="match status" value="1"/>
</dbReference>
<dbReference type="CDD" id="cd07377">
    <property type="entry name" value="WHTH_GntR"/>
    <property type="match status" value="1"/>
</dbReference>
<dbReference type="Pfam" id="PF00392">
    <property type="entry name" value="GntR"/>
    <property type="match status" value="1"/>
</dbReference>
<feature type="domain" description="HTH gntR-type" evidence="5">
    <location>
        <begin position="22"/>
        <end position="89"/>
    </location>
</feature>
<dbReference type="PANTHER" id="PTHR43537:SF45">
    <property type="entry name" value="GNTR FAMILY REGULATORY PROTEIN"/>
    <property type="match status" value="1"/>
</dbReference>
<dbReference type="SUPFAM" id="SSF48008">
    <property type="entry name" value="GntR ligand-binding domain-like"/>
    <property type="match status" value="1"/>
</dbReference>
<dbReference type="AlphaFoldDB" id="A0A3S2Y3I7"/>
<evidence type="ECO:0000259" key="5">
    <source>
        <dbReference type="PROSITE" id="PS50949"/>
    </source>
</evidence>
<dbReference type="OrthoDB" id="9788098at2"/>
<keyword evidence="1" id="KW-0805">Transcription regulation</keyword>
<evidence type="ECO:0000313" key="6">
    <source>
        <dbReference type="EMBL" id="RVU36846.1"/>
    </source>
</evidence>
<dbReference type="InterPro" id="IPR011711">
    <property type="entry name" value="GntR_C"/>
</dbReference>
<dbReference type="GO" id="GO:0003677">
    <property type="term" value="F:DNA binding"/>
    <property type="evidence" value="ECO:0007669"/>
    <property type="project" value="UniProtKB-KW"/>
</dbReference>
<sequence>MQNLGNGTVSSRQNGKPIEKRKSLRDTAYEEIKRRIVSCELRPGEAVTVTELAAELELGRTPVIQAIDRLTVDGLVEVMPRKGVVVSPVSLDDFVENIEMRLINETQAVRWAAEKASRDDIARIRKNVDATWKAANAHDIDAMIALDREFHRSITAAAGNLILSEFLGNLHDKALRFWFISLRAPDHNIRVCEQHAEILAGIKKHDPAAAEKAMREHIASFHANTTNQILRT</sequence>
<dbReference type="InterPro" id="IPR000524">
    <property type="entry name" value="Tscrpt_reg_HTH_GntR"/>
</dbReference>
<keyword evidence="7" id="KW-1185">Reference proteome</keyword>
<name>A0A3S2Y3I7_9PROT</name>
<dbReference type="GO" id="GO:0003700">
    <property type="term" value="F:DNA-binding transcription factor activity"/>
    <property type="evidence" value="ECO:0007669"/>
    <property type="project" value="InterPro"/>
</dbReference>
<evidence type="ECO:0000256" key="3">
    <source>
        <dbReference type="ARBA" id="ARBA00023163"/>
    </source>
</evidence>
<dbReference type="SMART" id="SM00895">
    <property type="entry name" value="FCD"/>
    <property type="match status" value="1"/>
</dbReference>
<dbReference type="Gene3D" id="1.20.120.530">
    <property type="entry name" value="GntR ligand-binding domain-like"/>
    <property type="match status" value="1"/>
</dbReference>
<reference evidence="7" key="1">
    <citation type="submission" date="2019-01" db="EMBL/GenBank/DDBJ databases">
        <title>Gri0909 isolated from a small marine red alga.</title>
        <authorList>
            <person name="Kim J."/>
            <person name="Jeong S.E."/>
            <person name="Jeon C.O."/>
        </authorList>
    </citation>
    <scope>NUCLEOTIDE SEQUENCE [LARGE SCALE GENOMIC DNA]</scope>
    <source>
        <strain evidence="7">Gri0909</strain>
    </source>
</reference>
<dbReference type="SUPFAM" id="SSF46785">
    <property type="entry name" value="Winged helix' DNA-binding domain"/>
    <property type="match status" value="1"/>
</dbReference>
<keyword evidence="3" id="KW-0804">Transcription</keyword>
<evidence type="ECO:0000256" key="4">
    <source>
        <dbReference type="SAM" id="MobiDB-lite"/>
    </source>
</evidence>
<dbReference type="Gene3D" id="1.10.10.10">
    <property type="entry name" value="Winged helix-like DNA-binding domain superfamily/Winged helix DNA-binding domain"/>
    <property type="match status" value="1"/>
</dbReference>
<dbReference type="InterPro" id="IPR008920">
    <property type="entry name" value="TF_FadR/GntR_C"/>
</dbReference>
<dbReference type="PANTHER" id="PTHR43537">
    <property type="entry name" value="TRANSCRIPTIONAL REGULATOR, GNTR FAMILY"/>
    <property type="match status" value="1"/>
</dbReference>
<organism evidence="6 7">
    <name type="scientific">Hwanghaeella grinnelliae</name>
    <dbReference type="NCBI Taxonomy" id="2500179"/>
    <lineage>
        <taxon>Bacteria</taxon>
        <taxon>Pseudomonadati</taxon>
        <taxon>Pseudomonadota</taxon>
        <taxon>Alphaproteobacteria</taxon>
        <taxon>Rhodospirillales</taxon>
        <taxon>Rhodospirillaceae</taxon>
        <taxon>Hwanghaeella</taxon>
    </lineage>
</organism>
<accession>A0A3S2Y3I7</accession>
<dbReference type="Proteomes" id="UP000287447">
    <property type="component" value="Unassembled WGS sequence"/>
</dbReference>
<feature type="region of interest" description="Disordered" evidence="4">
    <location>
        <begin position="1"/>
        <end position="22"/>
    </location>
</feature>
<dbReference type="PROSITE" id="PS50949">
    <property type="entry name" value="HTH_GNTR"/>
    <property type="match status" value="1"/>
</dbReference>
<protein>
    <submittedName>
        <fullName evidence="6">GntR family transcriptional regulator</fullName>
    </submittedName>
</protein>
<dbReference type="InterPro" id="IPR036388">
    <property type="entry name" value="WH-like_DNA-bd_sf"/>
</dbReference>
<feature type="compositionally biased region" description="Polar residues" evidence="4">
    <location>
        <begin position="1"/>
        <end position="14"/>
    </location>
</feature>
<keyword evidence="2" id="KW-0238">DNA-binding</keyword>
<comment type="caution">
    <text evidence="6">The sequence shown here is derived from an EMBL/GenBank/DDBJ whole genome shotgun (WGS) entry which is preliminary data.</text>
</comment>
<dbReference type="RefSeq" id="WP_127766322.1">
    <property type="nucleotide sequence ID" value="NZ_SADE01000002.1"/>
</dbReference>
<evidence type="ECO:0000256" key="1">
    <source>
        <dbReference type="ARBA" id="ARBA00023015"/>
    </source>
</evidence>
<dbReference type="EMBL" id="SADE01000002">
    <property type="protein sequence ID" value="RVU36846.1"/>
    <property type="molecule type" value="Genomic_DNA"/>
</dbReference>
<proteinExistence type="predicted"/>
<evidence type="ECO:0000313" key="7">
    <source>
        <dbReference type="Proteomes" id="UP000287447"/>
    </source>
</evidence>
<gene>
    <name evidence="6" type="ORF">EOI86_16925</name>
</gene>
<dbReference type="SMART" id="SM00345">
    <property type="entry name" value="HTH_GNTR"/>
    <property type="match status" value="1"/>
</dbReference>
<evidence type="ECO:0000256" key="2">
    <source>
        <dbReference type="ARBA" id="ARBA00023125"/>
    </source>
</evidence>
<dbReference type="InterPro" id="IPR036390">
    <property type="entry name" value="WH_DNA-bd_sf"/>
</dbReference>